<organism evidence="4 5">
    <name type="scientific">Exophiala spinifera</name>
    <dbReference type="NCBI Taxonomy" id="91928"/>
    <lineage>
        <taxon>Eukaryota</taxon>
        <taxon>Fungi</taxon>
        <taxon>Dikarya</taxon>
        <taxon>Ascomycota</taxon>
        <taxon>Pezizomycotina</taxon>
        <taxon>Eurotiomycetes</taxon>
        <taxon>Chaetothyriomycetidae</taxon>
        <taxon>Chaetothyriales</taxon>
        <taxon>Herpotrichiellaceae</taxon>
        <taxon>Exophiala</taxon>
    </lineage>
</organism>
<dbReference type="PANTHER" id="PTHR30575:SF8">
    <property type="entry name" value="PEPTIDASE M20 DOMAIN-CONTAINING PROTEIN 2"/>
    <property type="match status" value="1"/>
</dbReference>
<dbReference type="InterPro" id="IPR036264">
    <property type="entry name" value="Bact_exopeptidase_dim_dom"/>
</dbReference>
<dbReference type="SUPFAM" id="SSF53187">
    <property type="entry name" value="Zn-dependent exopeptidases"/>
    <property type="match status" value="1"/>
</dbReference>
<evidence type="ECO:0000259" key="3">
    <source>
        <dbReference type="Pfam" id="PF07687"/>
    </source>
</evidence>
<dbReference type="Pfam" id="PF07687">
    <property type="entry name" value="M20_dimer"/>
    <property type="match status" value="1"/>
</dbReference>
<dbReference type="HOGENOM" id="CLU_031812_1_1_1"/>
<keyword evidence="5" id="KW-1185">Reference proteome</keyword>
<evidence type="ECO:0000256" key="1">
    <source>
        <dbReference type="ARBA" id="ARBA00006247"/>
    </source>
</evidence>
<gene>
    <name evidence="4" type="ORF">PV08_03404</name>
</gene>
<dbReference type="SUPFAM" id="SSF55031">
    <property type="entry name" value="Bacterial exopeptidase dimerisation domain"/>
    <property type="match status" value="1"/>
</dbReference>
<dbReference type="VEuPathDB" id="FungiDB:PV08_03404"/>
<proteinExistence type="inferred from homology"/>
<evidence type="ECO:0000313" key="4">
    <source>
        <dbReference type="EMBL" id="KIW19112.1"/>
    </source>
</evidence>
<protein>
    <recommendedName>
        <fullName evidence="2">Peptidase M20 domain-containing protein 2</fullName>
    </recommendedName>
</protein>
<dbReference type="InterPro" id="IPR002933">
    <property type="entry name" value="Peptidase_M20"/>
</dbReference>
<dbReference type="PIRSF" id="PIRSF037226">
    <property type="entry name" value="Amidohydrolase_ACY1L2_prd"/>
    <property type="match status" value="1"/>
</dbReference>
<dbReference type="RefSeq" id="XP_016239328.1">
    <property type="nucleotide sequence ID" value="XM_016377758.1"/>
</dbReference>
<dbReference type="EMBL" id="KN847493">
    <property type="protein sequence ID" value="KIW19112.1"/>
    <property type="molecule type" value="Genomic_DNA"/>
</dbReference>
<sequence>MIARLPTTQEVKGRVDALIAKLNEDLWQVNHKIWSNPELGFKEYKAHDTICDFLEAQGFTVTRHAYGIETAFEARSGSGGRLVNFNAEYDALPNIGHACGHNLIATSSVAAFLALSFTLRDMGIPGRTQLLGTPAEESGGGKVDLLKAGAYKGVDVSLMAHGGPSKMGNHRPCDGIGGVRMVAREQLFCDFEGKNAHAGGNPWDGINALDAFVASYNNLSMLRQQTRDTDRIHSAVLDSPKVANVIPAHIRAMFIARSETLKSLAALTSRVTKCIEAGALATGCTVKIEKEAYYADIVLNDTLCQRYKAHGDAYGLNVLATTPEVMTGSSDIGNISYAVPTLHSMFAIPCPEGSFPHHASFADAAGQPAAHESALVTGKILALLGWDAAVDDEFYEQVKSEWVKSIEEASI</sequence>
<dbReference type="CDD" id="cd05672">
    <property type="entry name" value="M20_ACY1L2-like"/>
    <property type="match status" value="1"/>
</dbReference>
<dbReference type="OrthoDB" id="6119954at2759"/>
<dbReference type="Proteomes" id="UP000053328">
    <property type="component" value="Unassembled WGS sequence"/>
</dbReference>
<dbReference type="Pfam" id="PF01546">
    <property type="entry name" value="Peptidase_M20"/>
    <property type="match status" value="1"/>
</dbReference>
<dbReference type="NCBIfam" id="TIGR01891">
    <property type="entry name" value="amidohydrolases"/>
    <property type="match status" value="1"/>
</dbReference>
<feature type="domain" description="Peptidase M20 dimerisation" evidence="3">
    <location>
        <begin position="190"/>
        <end position="278"/>
    </location>
</feature>
<dbReference type="InterPro" id="IPR017144">
    <property type="entry name" value="Xaa-Arg_dipeptidase"/>
</dbReference>
<dbReference type="InterPro" id="IPR017439">
    <property type="entry name" value="Amidohydrolase"/>
</dbReference>
<dbReference type="Gene3D" id="3.40.630.10">
    <property type="entry name" value="Zn peptidases"/>
    <property type="match status" value="1"/>
</dbReference>
<comment type="similarity">
    <text evidence="1 2">Belongs to the peptidase M20A family.</text>
</comment>
<dbReference type="GO" id="GO:0016805">
    <property type="term" value="F:dipeptidase activity"/>
    <property type="evidence" value="ECO:0007669"/>
    <property type="project" value="InterPro"/>
</dbReference>
<dbReference type="Gene3D" id="3.30.70.360">
    <property type="match status" value="1"/>
</dbReference>
<dbReference type="InterPro" id="IPR011650">
    <property type="entry name" value="Peptidase_M20_dimer"/>
</dbReference>
<accession>A0A0D2A2F2</accession>
<dbReference type="InterPro" id="IPR052030">
    <property type="entry name" value="Peptidase_M20/M20A_hydrolases"/>
</dbReference>
<dbReference type="FunFam" id="3.30.70.360:FF:000004">
    <property type="entry name" value="Peptidase M20 domain-containing protein 2"/>
    <property type="match status" value="1"/>
</dbReference>
<name>A0A0D2A2F2_9EURO</name>
<reference evidence="4 5" key="1">
    <citation type="submission" date="2015-01" db="EMBL/GenBank/DDBJ databases">
        <title>The Genome Sequence of Exophiala spinifera CBS89968.</title>
        <authorList>
            <consortium name="The Broad Institute Genomics Platform"/>
            <person name="Cuomo C."/>
            <person name="de Hoog S."/>
            <person name="Gorbushina A."/>
            <person name="Stielow B."/>
            <person name="Teixiera M."/>
            <person name="Abouelleil A."/>
            <person name="Chapman S.B."/>
            <person name="Priest M."/>
            <person name="Young S.K."/>
            <person name="Wortman J."/>
            <person name="Nusbaum C."/>
            <person name="Birren B."/>
        </authorList>
    </citation>
    <scope>NUCLEOTIDE SEQUENCE [LARGE SCALE GENOMIC DNA]</scope>
    <source>
        <strain evidence="4 5">CBS 89968</strain>
    </source>
</reference>
<dbReference type="GeneID" id="27330487"/>
<evidence type="ECO:0000313" key="5">
    <source>
        <dbReference type="Proteomes" id="UP000053328"/>
    </source>
</evidence>
<dbReference type="AlphaFoldDB" id="A0A0D2A2F2"/>
<evidence type="ECO:0000256" key="2">
    <source>
        <dbReference type="PIRNR" id="PIRNR037226"/>
    </source>
</evidence>
<dbReference type="PANTHER" id="PTHR30575">
    <property type="entry name" value="PEPTIDASE M20"/>
    <property type="match status" value="1"/>
</dbReference>